<feature type="compositionally biased region" description="Low complexity" evidence="3">
    <location>
        <begin position="780"/>
        <end position="800"/>
    </location>
</feature>
<dbReference type="GO" id="GO:0016020">
    <property type="term" value="C:membrane"/>
    <property type="evidence" value="ECO:0007669"/>
    <property type="project" value="UniProtKB-SubCell"/>
</dbReference>
<feature type="domain" description="Ig-like" evidence="6">
    <location>
        <begin position="23"/>
        <end position="123"/>
    </location>
</feature>
<dbReference type="CDD" id="cd00063">
    <property type="entry name" value="FN3"/>
    <property type="match status" value="4"/>
</dbReference>
<dbReference type="InterPro" id="IPR003961">
    <property type="entry name" value="FN3_dom"/>
</dbReference>
<dbReference type="PROSITE" id="PS50835">
    <property type="entry name" value="IG_LIKE"/>
    <property type="match status" value="2"/>
</dbReference>
<dbReference type="STRING" id="7370.A0A1I8N7S2"/>
<evidence type="ECO:0000313" key="8">
    <source>
        <dbReference type="EnsemblMetazoa" id="MDOA012454-PB"/>
    </source>
</evidence>
<evidence type="ECO:0000259" key="6">
    <source>
        <dbReference type="PROSITE" id="PS50835"/>
    </source>
</evidence>
<evidence type="ECO:0000256" key="2">
    <source>
        <dbReference type="ARBA" id="ARBA00023157"/>
    </source>
</evidence>
<dbReference type="InterPro" id="IPR003598">
    <property type="entry name" value="Ig_sub2"/>
</dbReference>
<reference evidence="8" key="1">
    <citation type="journal article" date="2014" name="Genome Biol.">
        <title>Genome of the house fly, Musca domestica L., a global vector of diseases with adaptations to a septic environment.</title>
        <authorList>
            <person name="Scott J.G."/>
            <person name="Warren W.C."/>
            <person name="Beukeboom L.W."/>
            <person name="Bopp D."/>
            <person name="Clark A.G."/>
            <person name="Giers S.D."/>
            <person name="Hediger M."/>
            <person name="Jones A.K."/>
            <person name="Kasai S."/>
            <person name="Leichter C.A."/>
            <person name="Li M."/>
            <person name="Meisel R.P."/>
            <person name="Minx P."/>
            <person name="Murphy T.D."/>
            <person name="Nelson D.R."/>
            <person name="Reid W.R."/>
            <person name="Rinkevich F.D."/>
            <person name="Robertson H.M."/>
            <person name="Sackton T.B."/>
            <person name="Sattelle D.B."/>
            <person name="Thibaud-Nissen F."/>
            <person name="Tomlinson C."/>
            <person name="van de Zande L."/>
            <person name="Walden K.K."/>
            <person name="Wilson R.K."/>
            <person name="Liu N."/>
        </authorList>
    </citation>
    <scope>NUCLEOTIDE SEQUENCE</scope>
    <source>
        <strain evidence="8">Aabys</strain>
    </source>
</reference>
<feature type="region of interest" description="Disordered" evidence="3">
    <location>
        <begin position="1535"/>
        <end position="1607"/>
    </location>
</feature>
<dbReference type="InterPro" id="IPR007110">
    <property type="entry name" value="Ig-like_dom"/>
</dbReference>
<dbReference type="VEuPathDB" id="VectorBase:MDOA012454"/>
<dbReference type="Pfam" id="PF01682">
    <property type="entry name" value="DB"/>
    <property type="match status" value="4"/>
</dbReference>
<feature type="domain" description="Ig-like" evidence="6">
    <location>
        <begin position="1105"/>
        <end position="1202"/>
    </location>
</feature>
<dbReference type="InterPro" id="IPR002602">
    <property type="entry name" value="DB"/>
</dbReference>
<dbReference type="GO" id="GO:0098609">
    <property type="term" value="P:cell-cell adhesion"/>
    <property type="evidence" value="ECO:0007669"/>
    <property type="project" value="TreeGrafter"/>
</dbReference>
<feature type="domain" description="Fibronectin type-III" evidence="7">
    <location>
        <begin position="920"/>
        <end position="1014"/>
    </location>
</feature>
<feature type="transmembrane region" description="Helical" evidence="4">
    <location>
        <begin position="1472"/>
        <end position="1496"/>
    </location>
</feature>
<feature type="region of interest" description="Disordered" evidence="3">
    <location>
        <begin position="329"/>
        <end position="354"/>
    </location>
</feature>
<dbReference type="InterPro" id="IPR003599">
    <property type="entry name" value="Ig_sub"/>
</dbReference>
<dbReference type="InterPro" id="IPR036116">
    <property type="entry name" value="FN3_sf"/>
</dbReference>
<protein>
    <recommendedName>
        <fullName evidence="9">DB module</fullName>
    </recommendedName>
</protein>
<dbReference type="VEuPathDB" id="VectorBase:MDOMA2_005713"/>
<dbReference type="EnsemblMetazoa" id="MDOA012454-RC">
    <property type="protein sequence ID" value="MDOA012454-PC"/>
    <property type="gene ID" value="MDOA012454"/>
</dbReference>
<keyword evidence="4" id="KW-0472">Membrane</keyword>
<dbReference type="EnsemblMetazoa" id="MDOA012454-RB">
    <property type="protein sequence ID" value="MDOA012454-PB"/>
    <property type="gene ID" value="MDOA012454"/>
</dbReference>
<dbReference type="InterPro" id="IPR013151">
    <property type="entry name" value="Immunoglobulin_dom"/>
</dbReference>
<keyword evidence="1" id="KW-0677">Repeat</keyword>
<proteinExistence type="predicted"/>
<dbReference type="SMART" id="SM00409">
    <property type="entry name" value="IG"/>
    <property type="match status" value="2"/>
</dbReference>
<evidence type="ECO:0000256" key="4">
    <source>
        <dbReference type="SAM" id="Phobius"/>
    </source>
</evidence>
<dbReference type="InterPro" id="IPR036179">
    <property type="entry name" value="Ig-like_dom_sf"/>
</dbReference>
<dbReference type="Pfam" id="PF00041">
    <property type="entry name" value="fn3"/>
    <property type="match status" value="2"/>
</dbReference>
<feature type="compositionally biased region" description="Gly residues" evidence="3">
    <location>
        <begin position="1580"/>
        <end position="1594"/>
    </location>
</feature>
<dbReference type="Pfam" id="PF00047">
    <property type="entry name" value="ig"/>
    <property type="match status" value="1"/>
</dbReference>
<keyword evidence="4" id="KW-0812">Transmembrane</keyword>
<dbReference type="SUPFAM" id="SSF48726">
    <property type="entry name" value="Immunoglobulin"/>
    <property type="match status" value="3"/>
</dbReference>
<dbReference type="eggNOG" id="ENOG502QRA3">
    <property type="taxonomic scope" value="Eukaryota"/>
</dbReference>
<name>A0A1I8N7S2_MUSDO</name>
<gene>
    <name evidence="8" type="primary">101887829</name>
</gene>
<dbReference type="FunFam" id="2.60.40.10:FF:002668">
    <property type="entry name" value="Uncharacterized protein, isoform B"/>
    <property type="match status" value="1"/>
</dbReference>
<feature type="region of interest" description="Disordered" evidence="3">
    <location>
        <begin position="770"/>
        <end position="808"/>
    </location>
</feature>
<dbReference type="OrthoDB" id="5843172at2759"/>
<sequence>MLNLLLVLTTSTCLLSTVKSVEPIATGGPAYIVAGKDALLTCVVSENRRNNTVIWKKGDEILTAGTVRVTSDPRVSVLHDEEPNSKVESGGEVWVLLIKRLKPSDKGSYICELNSDPVLRSIHILDVKTTYKTLDRNNTNSNTNRDLGDENSDVFLVPPPLDSTDNRSFWRTASIPAQVTHDFTECCEHANVSQSCMGFCNVHNILDGTTGIEPEACEKDFPRIVRCMADGRNHVPCCVEKQIPDLCQDMCRGEYTPFGDMLRTRVSCVHHTLSGLQCILQGVQQIPSTPLEVTISEVSETGVTVSWSPPEKLPDTVKEYKVNLTELHSFDEDDDDDAAAAGEEGDAAAKTRQAKKNETVIMRTVNGNITSIRVADLKPQRMYGIVVTAENEFGSSLPSERLRIFTHKSSLTTEVDIEPASKADMPDLPDIRSCCESKGMTHRMCLDKMCDPQKTDLATLPDFMVCAPWSNITFSCLANNIDHTPCCRARGIPSACFPLCSGKVSTLDFNLFKCLRFMSEFSSCLFQGYGVLADPPTKLRTVAKKDTFLILDWNKPKRLADTITTFHVKFRRLGVGDDYSTVVKKNPPLILEGLEPEVYYEFYVVSINAYGKSEPSPRLITRTKPVEVDDTEEPNYNMSKCCHGSGLLPQCVPLCSYNIKLSDIEKLGPACRAQMSIIAKCAAGGRDHTPCCVRRGVPSTCMSLCRGVLPVAHTSSLATGSVNSNATTDCLSYAGNILQCLEEGTDNIPAPVVDLHATKVTNSTISLAWSQPDVEGNNNSSETTTAATSTSTTTTDASKTNGKSTDDENAKAAKEFATEIGGAAAAADDDDIDFIVQYGKVNDMTMYEIVAKLENELVTNETSIDLINLEPHALYRIMVLTRGKYGTSLPSSMLLINTTAPKNTSNAADEKDGQQHIYAAPSPPHSLAIIAHSATWMQLTWQPPEYSHPHEKITYRVYHKPTKAEKFNKIETRVAWLRMGNLKPSSQHILYVEAVGEKATSMPSETLVAWTDPALPAFVDPPTVHPADNVPEGGSMTILCLALGNPAPTISLYVGGHLVRQDASRHMVTVIHNVTADMEHVSCYADNGYGVPMQATRKVNICYPPKIQAAGITVASVGNEVELRCMVDSKPKPKTIFWRDIDGRVPVIEGGNYHIMERINESHPNLYTMVLRINKLQASDVGDYFCHAENPYGSKTIPVSVRMRTSPSLNHNVTECCAQMNVSMSCRSACSYYVDIDAIADKPECIVEFDKMMRCAADGSDHRSCCADSNVPRKCLNWCRGEPVRSKEICSLQYARTIVGCFESNRDRLPGPPENIAVSVISDSEVVIRWDPPAKNPNAVDGYRIFYHEAAIIGNDVTASETINGGVGGGGVGGAAAAAAVLEPTMLNNATSMQMGGGGVGNITAPPLSGTEVRRIDVKETSVNIDGLKKDVLYELVVKAGNSYGASVLTEPIKFTLGEHHVTSATTSYSNAVGTISGIVASILAVLLAAAAIIFYRRHRANGKAATGVAFENPTYTRGLEQVQLPTVTSALTHTNGNGNFSRAPAASTNLTTTNTTTPATTASQRPTMTARVGTNGAVTSGGGGVGGGNGGSGAANKTSSLDGVDSHTQCNEVNPTIYEELKLGQEGAGFKKLVP</sequence>
<dbReference type="SMART" id="SM00408">
    <property type="entry name" value="IGc2"/>
    <property type="match status" value="3"/>
</dbReference>
<keyword evidence="2" id="KW-1015">Disulfide bond</keyword>
<feature type="domain" description="Fibronectin type-III" evidence="7">
    <location>
        <begin position="535"/>
        <end position="626"/>
    </location>
</feature>
<evidence type="ECO:0000256" key="5">
    <source>
        <dbReference type="SAM" id="SignalP"/>
    </source>
</evidence>
<dbReference type="SUPFAM" id="SSF49265">
    <property type="entry name" value="Fibronectin type III"/>
    <property type="match status" value="4"/>
</dbReference>
<feature type="chain" id="PRO_5014271660" description="DB module" evidence="5">
    <location>
        <begin position="21"/>
        <end position="1636"/>
    </location>
</feature>
<evidence type="ECO:0000256" key="3">
    <source>
        <dbReference type="SAM" id="MobiDB-lite"/>
    </source>
</evidence>
<evidence type="ECO:0000256" key="1">
    <source>
        <dbReference type="ARBA" id="ARBA00022737"/>
    </source>
</evidence>
<feature type="signal peptide" evidence="5">
    <location>
        <begin position="1"/>
        <end position="20"/>
    </location>
</feature>
<dbReference type="Gene3D" id="2.60.40.10">
    <property type="entry name" value="Immunoglobulins"/>
    <property type="match status" value="8"/>
</dbReference>
<dbReference type="Pfam" id="PF13927">
    <property type="entry name" value="Ig_3"/>
    <property type="match status" value="1"/>
</dbReference>
<organism evidence="8">
    <name type="scientific">Musca domestica</name>
    <name type="common">House fly</name>
    <dbReference type="NCBI Taxonomy" id="7370"/>
    <lineage>
        <taxon>Eukaryota</taxon>
        <taxon>Metazoa</taxon>
        <taxon>Ecdysozoa</taxon>
        <taxon>Arthropoda</taxon>
        <taxon>Hexapoda</taxon>
        <taxon>Insecta</taxon>
        <taxon>Pterygota</taxon>
        <taxon>Neoptera</taxon>
        <taxon>Endopterygota</taxon>
        <taxon>Diptera</taxon>
        <taxon>Brachycera</taxon>
        <taxon>Muscomorpha</taxon>
        <taxon>Muscoidea</taxon>
        <taxon>Muscidae</taxon>
        <taxon>Musca</taxon>
    </lineage>
</organism>
<evidence type="ECO:0008006" key="9">
    <source>
        <dbReference type="Google" id="ProtNLM"/>
    </source>
</evidence>
<dbReference type="InterPro" id="IPR013783">
    <property type="entry name" value="Ig-like_fold"/>
</dbReference>
<feature type="domain" description="Fibronectin type-III" evidence="7">
    <location>
        <begin position="289"/>
        <end position="410"/>
    </location>
</feature>
<accession>A0A1I8N7S2</accession>
<dbReference type="EnsemblMetazoa" id="MDOA012454-RA">
    <property type="protein sequence ID" value="MDOA012454-PA"/>
    <property type="gene ID" value="MDOA012454"/>
</dbReference>
<dbReference type="PANTHER" id="PTHR44170">
    <property type="entry name" value="PROTEIN SIDEKICK"/>
    <property type="match status" value="1"/>
</dbReference>
<dbReference type="PROSITE" id="PS50853">
    <property type="entry name" value="FN3"/>
    <property type="match status" value="3"/>
</dbReference>
<reference evidence="8" key="2">
    <citation type="submission" date="2020-05" db="UniProtKB">
        <authorList>
            <consortium name="EnsemblMetazoa"/>
        </authorList>
    </citation>
    <scope>IDENTIFICATION</scope>
    <source>
        <strain evidence="8">Aabys</strain>
    </source>
</reference>
<evidence type="ECO:0000259" key="7">
    <source>
        <dbReference type="PROSITE" id="PS50853"/>
    </source>
</evidence>
<dbReference type="SMART" id="SM00060">
    <property type="entry name" value="FN3"/>
    <property type="match status" value="5"/>
</dbReference>
<feature type="compositionally biased region" description="Low complexity" evidence="3">
    <location>
        <begin position="1544"/>
        <end position="1564"/>
    </location>
</feature>
<feature type="compositionally biased region" description="Acidic residues" evidence="3">
    <location>
        <begin position="331"/>
        <end position="346"/>
    </location>
</feature>
<dbReference type="PANTHER" id="PTHR44170:SF6">
    <property type="entry name" value="CONTACTIN"/>
    <property type="match status" value="1"/>
</dbReference>
<keyword evidence="4" id="KW-1133">Transmembrane helix</keyword>
<dbReference type="EnsemblMetazoa" id="MDOA012454-RD">
    <property type="protein sequence ID" value="MDOA012454-PD"/>
    <property type="gene ID" value="MDOA012454"/>
</dbReference>
<keyword evidence="5" id="KW-0732">Signal</keyword>